<accession>A0A2P4NKB2</accession>
<reference evidence="1 3" key="2">
    <citation type="journal article" date="2018" name="New Phytol.">
        <title>High intraspecific genome diversity in the model arbuscular mycorrhizal symbiont Rhizophagus irregularis.</title>
        <authorList>
            <person name="Chen E.C.H."/>
            <person name="Morin E."/>
            <person name="Beaudet D."/>
            <person name="Noel J."/>
            <person name="Yildirir G."/>
            <person name="Ndikumana S."/>
            <person name="Charron P."/>
            <person name="St-Onge C."/>
            <person name="Giorgi J."/>
            <person name="Kruger M."/>
            <person name="Marton T."/>
            <person name="Ropars J."/>
            <person name="Grigoriev I.V."/>
            <person name="Hainaut M."/>
            <person name="Henrissat B."/>
            <person name="Roux C."/>
            <person name="Martin F."/>
            <person name="Corradi N."/>
        </authorList>
    </citation>
    <scope>NUCLEOTIDE SEQUENCE [LARGE SCALE GENOMIC DNA]</scope>
    <source>
        <strain evidence="3">DAOM 181602 / DAOM 197198 / MUCL 43194</strain>
        <strain evidence="1">DAOM 197198</strain>
    </source>
</reference>
<keyword evidence="3" id="KW-1185">Reference proteome</keyword>
<dbReference type="Proteomes" id="UP000018888">
    <property type="component" value="Unassembled WGS sequence"/>
</dbReference>
<comment type="caution">
    <text evidence="1">The sequence shown here is derived from an EMBL/GenBank/DDBJ whole genome shotgun (WGS) entry which is preliminary data.</text>
</comment>
<proteinExistence type="predicted"/>
<evidence type="ECO:0000313" key="3">
    <source>
        <dbReference type="Proteomes" id="UP000018888"/>
    </source>
</evidence>
<sequence>MSIINLELQGVAIMRDIMSTELEDIFKKVDTLEEIRAAAAKNEDLKNGLHDCILNIQQLLHSRTERLVLYENPFCCYDSASNHDIDNFFKIKKCNDVNCNVCKQVRLPLHIFENIDFLSDPIPLKCKNCQIFTGGNFHQSCNHVITYITQHNLYLSYL</sequence>
<organism evidence="1 3">
    <name type="scientific">Rhizophagus irregularis (strain DAOM 181602 / DAOM 197198 / MUCL 43194)</name>
    <name type="common">Arbuscular mycorrhizal fungus</name>
    <name type="synonym">Glomus intraradices</name>
    <dbReference type="NCBI Taxonomy" id="747089"/>
    <lineage>
        <taxon>Eukaryota</taxon>
        <taxon>Fungi</taxon>
        <taxon>Fungi incertae sedis</taxon>
        <taxon>Mucoromycota</taxon>
        <taxon>Glomeromycotina</taxon>
        <taxon>Glomeromycetes</taxon>
        <taxon>Glomerales</taxon>
        <taxon>Glomeraceae</taxon>
        <taxon>Rhizophagus</taxon>
    </lineage>
</organism>
<name>A0A2P4NKB2_RHIID</name>
<evidence type="ECO:0000313" key="2">
    <source>
        <dbReference type="EMBL" id="POG53953.1"/>
    </source>
</evidence>
<gene>
    <name evidence="2" type="ORF">GLOIN_2v1792142</name>
    <name evidence="1" type="ORF">GLOIN_2v1792166</name>
</gene>
<dbReference type="AlphaFoldDB" id="A0A2P4NKB2"/>
<evidence type="ECO:0000313" key="1">
    <source>
        <dbReference type="EMBL" id="POG53573.1"/>
    </source>
</evidence>
<dbReference type="EMBL" id="AUPC02000850">
    <property type="protein sequence ID" value="POG53953.1"/>
    <property type="molecule type" value="Genomic_DNA"/>
</dbReference>
<protein>
    <submittedName>
        <fullName evidence="1">Uncharacterized protein</fullName>
    </submittedName>
</protein>
<dbReference type="EMBL" id="AUPC02000868">
    <property type="protein sequence ID" value="POG53573.1"/>
    <property type="molecule type" value="Genomic_DNA"/>
</dbReference>
<dbReference type="VEuPathDB" id="FungiDB:RhiirFUN_018881"/>
<reference evidence="1 3" key="1">
    <citation type="journal article" date="2013" name="Proc. Natl. Acad. Sci. U.S.A.">
        <title>Genome of an arbuscular mycorrhizal fungus provides insight into the oldest plant symbiosis.</title>
        <authorList>
            <person name="Tisserant E."/>
            <person name="Malbreil M."/>
            <person name="Kuo A."/>
            <person name="Kohler A."/>
            <person name="Symeonidi A."/>
            <person name="Balestrini R."/>
            <person name="Charron P."/>
            <person name="Duensing N."/>
            <person name="Frei Dit Frey N."/>
            <person name="Gianinazzi-Pearson V."/>
            <person name="Gilbert L.B."/>
            <person name="Handa Y."/>
            <person name="Herr J.R."/>
            <person name="Hijri M."/>
            <person name="Koul R."/>
            <person name="Kawaguchi M."/>
            <person name="Krajinski F."/>
            <person name="Lammers P.J."/>
            <person name="Masclaux F.G."/>
            <person name="Murat C."/>
            <person name="Morin E."/>
            <person name="Ndikumana S."/>
            <person name="Pagni M."/>
            <person name="Petitpierre D."/>
            <person name="Requena N."/>
            <person name="Rosikiewicz P."/>
            <person name="Riley R."/>
            <person name="Saito K."/>
            <person name="San Clemente H."/>
            <person name="Shapiro H."/>
            <person name="van Tuinen D."/>
            <person name="Becard G."/>
            <person name="Bonfante P."/>
            <person name="Paszkowski U."/>
            <person name="Shachar-Hill Y.Y."/>
            <person name="Tuskan G.A."/>
            <person name="Young P.W."/>
            <person name="Sanders I.R."/>
            <person name="Henrissat B."/>
            <person name="Rensing S.A."/>
            <person name="Grigoriev I.V."/>
            <person name="Corradi N."/>
            <person name="Roux C."/>
            <person name="Martin F."/>
        </authorList>
    </citation>
    <scope>NUCLEOTIDE SEQUENCE [LARGE SCALE GENOMIC DNA]</scope>
    <source>
        <strain evidence="3">DAOM 181602 / DAOM 197198 / MUCL 43194</strain>
        <strain evidence="1">DAOM 197198</strain>
    </source>
</reference>